<sequence>MKVYDVLTFGEAMGMFIAEEPGQLASVRHFTKELAGAETNVAIGLSRLGYRVLWLSKVGTDPLGDYIIQELQREKVDTSLIKRDEENLTGFQLKEKVSEGDPGVYYYRKNSAASLMGIKDFPELREMHAKHYHLTGIPLALSPCVRELSEAFIQKAKKEGSIVSFDPNLRPSMWKDEKTMAETIQRYACQADIVFPGIKEGKILTGYQAPEDIANDYLERGAKMVFVKLGAKGAYVATEKKAHTVPGFPVTKVVDTVGAGDGFAAGVLSGLFDGLTPFEAAERGNAIGALQTMSSGDKNGLPTREELLAFMNGHSVKNG</sequence>
<evidence type="ECO:0000256" key="2">
    <source>
        <dbReference type="ARBA" id="ARBA00022679"/>
    </source>
</evidence>
<evidence type="ECO:0000259" key="6">
    <source>
        <dbReference type="Pfam" id="PF00294"/>
    </source>
</evidence>
<dbReference type="RefSeq" id="WP_061087291.1">
    <property type="nucleotide sequence ID" value="NZ_KQ955932.1"/>
</dbReference>
<keyword evidence="2" id="KW-0808">Transferase</keyword>
<dbReference type="CDD" id="cd01166">
    <property type="entry name" value="KdgK"/>
    <property type="match status" value="1"/>
</dbReference>
<dbReference type="Proteomes" id="UP000070376">
    <property type="component" value="Unassembled WGS sequence"/>
</dbReference>
<evidence type="ECO:0000313" key="8">
    <source>
        <dbReference type="Proteomes" id="UP000070376"/>
    </source>
</evidence>
<proteinExistence type="inferred from homology"/>
<dbReference type="InterPro" id="IPR029056">
    <property type="entry name" value="Ribokinase-like"/>
</dbReference>
<dbReference type="GeneID" id="93261064"/>
<dbReference type="InterPro" id="IPR050306">
    <property type="entry name" value="PfkB_Carbo_kinase"/>
</dbReference>
<dbReference type="PANTHER" id="PTHR43085:SF1">
    <property type="entry name" value="PSEUDOURIDINE KINASE-RELATED"/>
    <property type="match status" value="1"/>
</dbReference>
<keyword evidence="5" id="KW-0067">ATP-binding</keyword>
<accession>A0A133KAG9</accession>
<protein>
    <submittedName>
        <fullName evidence="7">2-dehydro-3-deoxygluconokinase</fullName>
    </submittedName>
</protein>
<dbReference type="GO" id="GO:0005524">
    <property type="term" value="F:ATP binding"/>
    <property type="evidence" value="ECO:0007669"/>
    <property type="project" value="UniProtKB-KW"/>
</dbReference>
<dbReference type="GO" id="GO:0016301">
    <property type="term" value="F:kinase activity"/>
    <property type="evidence" value="ECO:0007669"/>
    <property type="project" value="UniProtKB-KW"/>
</dbReference>
<dbReference type="InterPro" id="IPR002173">
    <property type="entry name" value="Carboh/pur_kinase_PfkB_CS"/>
</dbReference>
<dbReference type="PROSITE" id="PS00584">
    <property type="entry name" value="PFKB_KINASES_2"/>
    <property type="match status" value="1"/>
</dbReference>
<organism evidence="7 8">
    <name type="scientific">Heyndrickxia coagulans</name>
    <name type="common">Weizmannia coagulans</name>
    <dbReference type="NCBI Taxonomy" id="1398"/>
    <lineage>
        <taxon>Bacteria</taxon>
        <taxon>Bacillati</taxon>
        <taxon>Bacillota</taxon>
        <taxon>Bacilli</taxon>
        <taxon>Bacillales</taxon>
        <taxon>Bacillaceae</taxon>
        <taxon>Heyndrickxia</taxon>
    </lineage>
</organism>
<name>A0A133KAG9_HEYCO</name>
<dbReference type="InterPro" id="IPR011611">
    <property type="entry name" value="PfkB_dom"/>
</dbReference>
<reference evidence="8" key="1">
    <citation type="submission" date="2016-01" db="EMBL/GenBank/DDBJ databases">
        <authorList>
            <person name="Mitreva M."/>
            <person name="Pepin K.H."/>
            <person name="Mihindukulasuriya K.A."/>
            <person name="Fulton R."/>
            <person name="Fronick C."/>
            <person name="O'Laughlin M."/>
            <person name="Miner T."/>
            <person name="Herter B."/>
            <person name="Rosa B.A."/>
            <person name="Cordes M."/>
            <person name="Tomlinson C."/>
            <person name="Wollam A."/>
            <person name="Palsikar V.B."/>
            <person name="Mardis E.R."/>
            <person name="Wilson R.K."/>
        </authorList>
    </citation>
    <scope>NUCLEOTIDE SEQUENCE [LARGE SCALE GENOMIC DNA]</scope>
    <source>
        <strain evidence="8">GED7749B</strain>
    </source>
</reference>
<comment type="caution">
    <text evidence="7">The sequence shown here is derived from an EMBL/GenBank/DDBJ whole genome shotgun (WGS) entry which is preliminary data.</text>
</comment>
<gene>
    <name evidence="7" type="ORF">HMPREF3213_03802</name>
</gene>
<dbReference type="PANTHER" id="PTHR43085">
    <property type="entry name" value="HEXOKINASE FAMILY MEMBER"/>
    <property type="match status" value="1"/>
</dbReference>
<evidence type="ECO:0000256" key="3">
    <source>
        <dbReference type="ARBA" id="ARBA00022741"/>
    </source>
</evidence>
<evidence type="ECO:0000313" key="7">
    <source>
        <dbReference type="EMBL" id="KWZ76552.1"/>
    </source>
</evidence>
<dbReference type="AlphaFoldDB" id="A0A133KAG9"/>
<dbReference type="EMBL" id="LRPN01000197">
    <property type="protein sequence ID" value="KWZ76552.1"/>
    <property type="molecule type" value="Genomic_DNA"/>
</dbReference>
<dbReference type="SUPFAM" id="SSF53613">
    <property type="entry name" value="Ribokinase-like"/>
    <property type="match status" value="1"/>
</dbReference>
<comment type="similarity">
    <text evidence="1">Belongs to the carbohydrate kinase PfkB family.</text>
</comment>
<keyword evidence="3" id="KW-0547">Nucleotide-binding</keyword>
<dbReference type="Gene3D" id="3.40.1190.20">
    <property type="match status" value="1"/>
</dbReference>
<dbReference type="PATRIC" id="fig|1398.22.peg.3806"/>
<keyword evidence="4 7" id="KW-0418">Kinase</keyword>
<dbReference type="Pfam" id="PF00294">
    <property type="entry name" value="PfkB"/>
    <property type="match status" value="1"/>
</dbReference>
<feature type="domain" description="Carbohydrate kinase PfkB" evidence="6">
    <location>
        <begin position="6"/>
        <end position="303"/>
    </location>
</feature>
<evidence type="ECO:0000256" key="5">
    <source>
        <dbReference type="ARBA" id="ARBA00022840"/>
    </source>
</evidence>
<evidence type="ECO:0000256" key="1">
    <source>
        <dbReference type="ARBA" id="ARBA00010688"/>
    </source>
</evidence>
<evidence type="ECO:0000256" key="4">
    <source>
        <dbReference type="ARBA" id="ARBA00022777"/>
    </source>
</evidence>